<dbReference type="SUPFAM" id="SSF89260">
    <property type="entry name" value="Collagen-binding domain"/>
    <property type="match status" value="1"/>
</dbReference>
<dbReference type="EMBL" id="JAUZVV010000001">
    <property type="protein sequence ID" value="MDT3316754.1"/>
    <property type="molecule type" value="Genomic_DNA"/>
</dbReference>
<comment type="caution">
    <text evidence="2">The sequence shown here is derived from an EMBL/GenBank/DDBJ whole genome shotgun (WGS) entry which is preliminary data.</text>
</comment>
<reference evidence="2 3" key="1">
    <citation type="submission" date="2023-08" db="EMBL/GenBank/DDBJ databases">
        <title>Microbacterium aquilitoris sp. nov. and Microbacterium gwkjibeachense sp. nov., isolated from beach.</title>
        <authorList>
            <person name="Lee S.D."/>
            <person name="Yang H."/>
            <person name="Kim I."/>
        </authorList>
    </citation>
    <scope>NUCLEOTIDE SEQUENCE [LARGE SCALE GENOMIC DNA]</scope>
    <source>
        <strain evidence="2 3">KSW4-11</strain>
    </source>
</reference>
<dbReference type="Gene3D" id="2.60.120.380">
    <property type="match status" value="3"/>
</dbReference>
<evidence type="ECO:0000256" key="1">
    <source>
        <dbReference type="SAM" id="SignalP"/>
    </source>
</evidence>
<evidence type="ECO:0008006" key="4">
    <source>
        <dbReference type="Google" id="ProtNLM"/>
    </source>
</evidence>
<dbReference type="Proteomes" id="UP001251849">
    <property type="component" value="Unassembled WGS sequence"/>
</dbReference>
<keyword evidence="1" id="KW-0732">Signal</keyword>
<dbReference type="RefSeq" id="WP_311861594.1">
    <property type="nucleotide sequence ID" value="NZ_JAUZVV010000001.1"/>
</dbReference>
<proteinExistence type="predicted"/>
<accession>A0ABU3GAB0</accession>
<dbReference type="Gene3D" id="2.60.40.2700">
    <property type="match status" value="2"/>
</dbReference>
<feature type="chain" id="PRO_5045056735" description="Ig-like domain-containing protein" evidence="1">
    <location>
        <begin position="38"/>
        <end position="594"/>
    </location>
</feature>
<organism evidence="2 3">
    <name type="scientific">Microbacterium gawkjiense</name>
    <dbReference type="NCBI Taxonomy" id="3067309"/>
    <lineage>
        <taxon>Bacteria</taxon>
        <taxon>Bacillati</taxon>
        <taxon>Actinomycetota</taxon>
        <taxon>Actinomycetes</taxon>
        <taxon>Micrococcales</taxon>
        <taxon>Microbacteriaceae</taxon>
        <taxon>Microbacterium</taxon>
    </lineage>
</organism>
<protein>
    <recommendedName>
        <fullName evidence="4">Ig-like domain-containing protein</fullName>
    </recommendedName>
</protein>
<keyword evidence="3" id="KW-1185">Reference proteome</keyword>
<feature type="signal peptide" evidence="1">
    <location>
        <begin position="1"/>
        <end position="37"/>
    </location>
</feature>
<evidence type="ECO:0000313" key="2">
    <source>
        <dbReference type="EMBL" id="MDT3316754.1"/>
    </source>
</evidence>
<evidence type="ECO:0000313" key="3">
    <source>
        <dbReference type="Proteomes" id="UP001251849"/>
    </source>
</evidence>
<gene>
    <name evidence="2" type="ORF">Q9S71_07935</name>
</gene>
<name>A0ABU3GAB0_9MICO</name>
<sequence>MSVSARKIRGFRAAAVAIATALVASVLTLGGGSAATAATVSEVEPNNEMAAANLIALGDTVSASSLTASYYDDDWYAVDIPQAGRVTFDVRFPRNLTGHAYDFEVYDAAGDQRYAFDLNALDYDGKALRDSATYLSAGRAFIHVYGRNNRDSWGASYSLSVTSKAGYVETEGNGEQAAADLISLGKTVSGSSLTASYYDDDWYAVDIPQTGRVTFDVRFPRNLTGHAYDFEVYDAAGDQRYAFDLNALDYDGKALRDSATYLSAGRAFIHVYGRNNRDSWGASYSLSVTSKAGYVETEGNGEQAAADLISLGKTVSGSSLTASYYDDDWYAVRVPSAGPLVVDLRGPRGTSGSTYDVELYDAIGNSLFSADLDSVVNTGSWLAAQRVTAPKGYVYLRVYSRNNRMTWGKTYTLTISQKLAKTPTPSISGSPRVGKALTAEAGTWAPSGVKVSYQWLRNGKPIAKATSSTYKVVAADAGTSLSVRTTGSKSGYVSVTRTSKAVKPLYSFTTAPTPTISGLATVGKKLTAKPGTWAPATVTLSYRWLRDGKAISGAVKSTYTLTKADRGKKISVEVTATKKLYATTSKTSKPITVR</sequence>